<gene>
    <name evidence="2" type="ORF">Scep_021897</name>
</gene>
<keyword evidence="3" id="KW-1185">Reference proteome</keyword>
<sequence>MAWARRLEKSREHGLEQLTWHGPENDASNADTRYNRNIWDRNEEIPKVIHEHIQENSE</sequence>
<protein>
    <submittedName>
        <fullName evidence="2">Uncharacterized protein</fullName>
    </submittedName>
</protein>
<dbReference type="EMBL" id="JBBNAG010000009">
    <property type="protein sequence ID" value="KAK9105053.1"/>
    <property type="molecule type" value="Genomic_DNA"/>
</dbReference>
<evidence type="ECO:0000313" key="3">
    <source>
        <dbReference type="Proteomes" id="UP001419268"/>
    </source>
</evidence>
<evidence type="ECO:0000313" key="2">
    <source>
        <dbReference type="EMBL" id="KAK9105053.1"/>
    </source>
</evidence>
<reference evidence="2 3" key="1">
    <citation type="submission" date="2024-01" db="EMBL/GenBank/DDBJ databases">
        <title>Genome assemblies of Stephania.</title>
        <authorList>
            <person name="Yang L."/>
        </authorList>
    </citation>
    <scope>NUCLEOTIDE SEQUENCE [LARGE SCALE GENOMIC DNA]</scope>
    <source>
        <strain evidence="2">JXDWG</strain>
        <tissue evidence="2">Leaf</tissue>
    </source>
</reference>
<organism evidence="2 3">
    <name type="scientific">Stephania cephalantha</name>
    <dbReference type="NCBI Taxonomy" id="152367"/>
    <lineage>
        <taxon>Eukaryota</taxon>
        <taxon>Viridiplantae</taxon>
        <taxon>Streptophyta</taxon>
        <taxon>Embryophyta</taxon>
        <taxon>Tracheophyta</taxon>
        <taxon>Spermatophyta</taxon>
        <taxon>Magnoliopsida</taxon>
        <taxon>Ranunculales</taxon>
        <taxon>Menispermaceae</taxon>
        <taxon>Menispermoideae</taxon>
        <taxon>Cissampelideae</taxon>
        <taxon>Stephania</taxon>
    </lineage>
</organism>
<comment type="caution">
    <text evidence="2">The sequence shown here is derived from an EMBL/GenBank/DDBJ whole genome shotgun (WGS) entry which is preliminary data.</text>
</comment>
<dbReference type="AlphaFoldDB" id="A0AAP0FCR8"/>
<name>A0AAP0FCR8_9MAGN</name>
<accession>A0AAP0FCR8</accession>
<proteinExistence type="predicted"/>
<feature type="region of interest" description="Disordered" evidence="1">
    <location>
        <begin position="1"/>
        <end position="31"/>
    </location>
</feature>
<dbReference type="Proteomes" id="UP001419268">
    <property type="component" value="Unassembled WGS sequence"/>
</dbReference>
<evidence type="ECO:0000256" key="1">
    <source>
        <dbReference type="SAM" id="MobiDB-lite"/>
    </source>
</evidence>
<feature type="compositionally biased region" description="Basic and acidic residues" evidence="1">
    <location>
        <begin position="1"/>
        <end position="15"/>
    </location>
</feature>